<evidence type="ECO:0000313" key="3">
    <source>
        <dbReference type="Proteomes" id="UP000521199"/>
    </source>
</evidence>
<feature type="transmembrane region" description="Helical" evidence="1">
    <location>
        <begin position="170"/>
        <end position="203"/>
    </location>
</feature>
<proteinExistence type="predicted"/>
<accession>A0A7W8D649</accession>
<evidence type="ECO:0000256" key="1">
    <source>
        <dbReference type="SAM" id="Phobius"/>
    </source>
</evidence>
<gene>
    <name evidence="2" type="ORF">HNQ52_000489</name>
</gene>
<evidence type="ECO:0008006" key="4">
    <source>
        <dbReference type="Google" id="ProtNLM"/>
    </source>
</evidence>
<comment type="caution">
    <text evidence="2">The sequence shown here is derived from an EMBL/GenBank/DDBJ whole genome shotgun (WGS) entry which is preliminary data.</text>
</comment>
<keyword evidence="1" id="KW-1133">Transmembrane helix</keyword>
<feature type="transmembrane region" description="Helical" evidence="1">
    <location>
        <begin position="118"/>
        <end position="135"/>
    </location>
</feature>
<keyword evidence="1" id="KW-0472">Membrane</keyword>
<feature type="transmembrane region" description="Helical" evidence="1">
    <location>
        <begin position="398"/>
        <end position="423"/>
    </location>
</feature>
<keyword evidence="3" id="KW-1185">Reference proteome</keyword>
<dbReference type="RefSeq" id="WP_183959447.1">
    <property type="nucleotide sequence ID" value="NZ_JACHHP010000001.1"/>
</dbReference>
<dbReference type="EMBL" id="JACHHP010000001">
    <property type="protein sequence ID" value="MBB5206973.1"/>
    <property type="molecule type" value="Genomic_DNA"/>
</dbReference>
<evidence type="ECO:0000313" key="2">
    <source>
        <dbReference type="EMBL" id="MBB5206973.1"/>
    </source>
</evidence>
<feature type="transmembrane region" description="Helical" evidence="1">
    <location>
        <begin position="147"/>
        <end position="164"/>
    </location>
</feature>
<protein>
    <recommendedName>
        <fullName evidence="4">Glycosyltransferase RgtA/B/C/D-like domain-containing protein</fullName>
    </recommendedName>
</protein>
<dbReference type="AlphaFoldDB" id="A0A7W8D649"/>
<feature type="transmembrane region" description="Helical" evidence="1">
    <location>
        <begin position="435"/>
        <end position="456"/>
    </location>
</feature>
<feature type="transmembrane region" description="Helical" evidence="1">
    <location>
        <begin position="28"/>
        <end position="45"/>
    </location>
</feature>
<sequence>MPLSAPDPGTSSAGNAAADMARARTRQAWLCVALVLAAKAGAALLDTTVRLFMGDSGSYLLGALTGWVPGDRSFLYGWMIGATAVPLHSIHALFALQTLFGVGSAMLLYAWLRRGVGAGAAIATLAAVAFALEPAQLFYERMVMAESAGLLALALFFAGASVYVRSGRWYWIAVYVTCGLLAVAMRLSLLPMVLVLGLLAPLVRGMFNPDERARAWRRRIARTALHAAVAAAFTFGLHSAYTHWYGALAKTEPGYIAQAGMFRLGLVLPLVHADHLRASGIDPALLDELAIDPRDPRRREAQLWLPGGMQATLRRHTRDADAVAGEISMRALRDDPLGLVRMGLATVADYFDPTVAVPRLHNDLGRVPPDARHAQMLLDAFGYDISGVPASTTPAVRWFAFGAPWLVLCLLLLAPLALAALALGWRAPGRDLRVLLCLASLGLVAQHVLFSHIVSYRYLHPLPWFMLANGAALAAALRSRLRR</sequence>
<reference evidence="2 3" key="1">
    <citation type="submission" date="2020-08" db="EMBL/GenBank/DDBJ databases">
        <title>Genomic Encyclopedia of Type Strains, Phase IV (KMG-IV): sequencing the most valuable type-strain genomes for metagenomic binning, comparative biology and taxonomic classification.</title>
        <authorList>
            <person name="Goeker M."/>
        </authorList>
    </citation>
    <scope>NUCLEOTIDE SEQUENCE [LARGE SCALE GENOMIC DNA]</scope>
    <source>
        <strain evidence="2 3">DSM 24163</strain>
    </source>
</reference>
<name>A0A7W8D649_9GAMM</name>
<organism evidence="2 3">
    <name type="scientific">Chiayiivirga flava</name>
    <dbReference type="NCBI Taxonomy" id="659595"/>
    <lineage>
        <taxon>Bacteria</taxon>
        <taxon>Pseudomonadati</taxon>
        <taxon>Pseudomonadota</taxon>
        <taxon>Gammaproteobacteria</taxon>
        <taxon>Lysobacterales</taxon>
        <taxon>Lysobacteraceae</taxon>
        <taxon>Chiayiivirga</taxon>
    </lineage>
</organism>
<dbReference type="Proteomes" id="UP000521199">
    <property type="component" value="Unassembled WGS sequence"/>
</dbReference>
<keyword evidence="1" id="KW-0812">Transmembrane</keyword>
<feature type="transmembrane region" description="Helical" evidence="1">
    <location>
        <begin position="462"/>
        <end position="481"/>
    </location>
</feature>